<dbReference type="EMBL" id="SDJR01000002">
    <property type="protein sequence ID" value="RXR27299.1"/>
    <property type="molecule type" value="Genomic_DNA"/>
</dbReference>
<feature type="domain" description="Glycoside hydrolase family 20 catalytic" evidence="7">
    <location>
        <begin position="386"/>
        <end position="564"/>
    </location>
</feature>
<feature type="domain" description="Glycoside hydrolase family 20 catalytic" evidence="7">
    <location>
        <begin position="204"/>
        <end position="378"/>
    </location>
</feature>
<comment type="similarity">
    <text evidence="2">Belongs to the glycosyl hydrolase 20 family.</text>
</comment>
<sequence length="601" mass="65012">MSYEGVLMNSPGRRRPAALTTGAVATVLAATLLTGCTAEEESAVPSTGLGLVPVPTDVSVDEGKGFALTADSTIALVTPEEMAPEVYRVGEELAEYLGTATGFELPLGPAVEGAAGEIRLELAPDPEVTWDPNGLLDDLAVDAYELTVDDDQVVLTAAAPPGLFRGVQTLRQLFPSEIESATVQDAPASGWTAPAVTITDEPRFAYRGAMLDVARRFYPVESVKRFIDHASTYKLNALHLHLTDDQGWRIAVDALPELTEIGSTTQEWWEPASGEGERWYYTAEEYAEIVAYAGEKFMTVVPEIDGPGHTLAAQASLGSLTCDGVPTAQYWGPEVNNPVVCSSDENMGNVRAFLQAVLASVVGQNPGPYLHLGGDEAPSPPGWYENYAEAANEIATGHGKTVIGWHQWGAAEALPPGALIQYWGVGERLRPVIGGEARNADLVDVQDALDLGARLIMSPADRTYLDMKYDDDTPYGLEWATQITLEEAYDWDPATELTTLDGTSALADESDMAGVEVLLWSDRTYPDSLAKTPESLDEFVPVDQYTDFMLFPRLPATAEVAWSDQDDRSYADFRNRLVQVSPRWTAAGIGWNEVSDVDWTP</sequence>
<dbReference type="GO" id="GO:0016020">
    <property type="term" value="C:membrane"/>
    <property type="evidence" value="ECO:0007669"/>
    <property type="project" value="TreeGrafter"/>
</dbReference>
<keyword evidence="4" id="KW-0378">Hydrolase</keyword>
<evidence type="ECO:0000256" key="5">
    <source>
        <dbReference type="ARBA" id="ARBA00023295"/>
    </source>
</evidence>
<evidence type="ECO:0000259" key="8">
    <source>
        <dbReference type="Pfam" id="PF02838"/>
    </source>
</evidence>
<dbReference type="GO" id="GO:0005975">
    <property type="term" value="P:carbohydrate metabolic process"/>
    <property type="evidence" value="ECO:0007669"/>
    <property type="project" value="InterPro"/>
</dbReference>
<proteinExistence type="inferred from homology"/>
<dbReference type="STRING" id="1713.GCA_000718325_01183"/>
<dbReference type="OrthoDB" id="9763537at2"/>
<dbReference type="SUPFAM" id="SSF55545">
    <property type="entry name" value="beta-N-acetylhexosaminidase-like domain"/>
    <property type="match status" value="1"/>
</dbReference>
<dbReference type="Pfam" id="PF00728">
    <property type="entry name" value="Glyco_hydro_20"/>
    <property type="match status" value="2"/>
</dbReference>
<keyword evidence="5" id="KW-0326">Glycosidase</keyword>
<evidence type="ECO:0000256" key="3">
    <source>
        <dbReference type="ARBA" id="ARBA00012663"/>
    </source>
</evidence>
<dbReference type="Proteomes" id="UP000289805">
    <property type="component" value="Unassembled WGS sequence"/>
</dbReference>
<comment type="caution">
    <text evidence="10">The sequence shown here is derived from an EMBL/GenBank/DDBJ whole genome shotgun (WGS) entry which is preliminary data.</text>
</comment>
<dbReference type="Gene3D" id="3.30.379.10">
    <property type="entry name" value="Chitobiase/beta-hexosaminidase domain 2-like"/>
    <property type="match status" value="1"/>
</dbReference>
<dbReference type="PANTHER" id="PTHR22600:SF57">
    <property type="entry name" value="BETA-N-ACETYLHEXOSAMINIDASE"/>
    <property type="match status" value="1"/>
</dbReference>
<dbReference type="InterPro" id="IPR015883">
    <property type="entry name" value="Glyco_hydro_20_cat"/>
</dbReference>
<dbReference type="EC" id="3.2.1.52" evidence="3"/>
<comment type="catalytic activity">
    <reaction evidence="1">
        <text>Hydrolysis of terminal non-reducing N-acetyl-D-hexosamine residues in N-acetyl-beta-D-hexosaminides.</text>
        <dbReference type="EC" id="3.2.1.52"/>
    </reaction>
</comment>
<dbReference type="PANTHER" id="PTHR22600">
    <property type="entry name" value="BETA-HEXOSAMINIDASE"/>
    <property type="match status" value="1"/>
</dbReference>
<dbReference type="GO" id="GO:0004563">
    <property type="term" value="F:beta-N-acetylhexosaminidase activity"/>
    <property type="evidence" value="ECO:0007669"/>
    <property type="project" value="UniProtKB-EC"/>
</dbReference>
<evidence type="ECO:0000313" key="12">
    <source>
        <dbReference type="Proteomes" id="UP000290517"/>
    </source>
</evidence>
<dbReference type="InterPro" id="IPR025705">
    <property type="entry name" value="Beta_hexosaminidase_sua/sub"/>
</dbReference>
<evidence type="ECO:0000256" key="6">
    <source>
        <dbReference type="PIRSR" id="PIRSR625705-1"/>
    </source>
</evidence>
<dbReference type="PRINTS" id="PR00738">
    <property type="entry name" value="GLHYDRLASE20"/>
</dbReference>
<accession>A0A4Q1L1M7</accession>
<dbReference type="InterPro" id="IPR017853">
    <property type="entry name" value="GH"/>
</dbReference>
<dbReference type="Proteomes" id="UP000290517">
    <property type="component" value="Unassembled WGS sequence"/>
</dbReference>
<dbReference type="Pfam" id="PF02838">
    <property type="entry name" value="Glyco_hydro_20b"/>
    <property type="match status" value="1"/>
</dbReference>
<dbReference type="GO" id="GO:0030203">
    <property type="term" value="P:glycosaminoglycan metabolic process"/>
    <property type="evidence" value="ECO:0007669"/>
    <property type="project" value="TreeGrafter"/>
</dbReference>
<feature type="domain" description="Beta-hexosaminidase bacterial type N-terminal" evidence="8">
    <location>
        <begin position="50"/>
        <end position="200"/>
    </location>
</feature>
<evidence type="ECO:0000313" key="9">
    <source>
        <dbReference type="EMBL" id="RXR27299.1"/>
    </source>
</evidence>
<evidence type="ECO:0000256" key="1">
    <source>
        <dbReference type="ARBA" id="ARBA00001231"/>
    </source>
</evidence>
<protein>
    <recommendedName>
        <fullName evidence="3">beta-N-acetylhexosaminidase</fullName>
        <ecNumber evidence="3">3.2.1.52</ecNumber>
    </recommendedName>
</protein>
<dbReference type="SUPFAM" id="SSF51445">
    <property type="entry name" value="(Trans)glycosidases"/>
    <property type="match status" value="1"/>
</dbReference>
<evidence type="ECO:0000313" key="10">
    <source>
        <dbReference type="EMBL" id="RXR36127.1"/>
    </source>
</evidence>
<evidence type="ECO:0000256" key="4">
    <source>
        <dbReference type="ARBA" id="ARBA00022801"/>
    </source>
</evidence>
<dbReference type="AlphaFoldDB" id="A0A4Q1L1M7"/>
<name>A0A4Q1L1M7_9CELL</name>
<dbReference type="Gene3D" id="3.20.20.80">
    <property type="entry name" value="Glycosidases"/>
    <property type="match status" value="1"/>
</dbReference>
<feature type="active site" description="Proton donor" evidence="6">
    <location>
        <position position="376"/>
    </location>
</feature>
<evidence type="ECO:0000259" key="7">
    <source>
        <dbReference type="Pfam" id="PF00728"/>
    </source>
</evidence>
<dbReference type="InterPro" id="IPR015882">
    <property type="entry name" value="HEX_bac_N"/>
</dbReference>
<reference evidence="11 12" key="1">
    <citation type="submission" date="2019-01" db="EMBL/GenBank/DDBJ databases">
        <title>Oerskovia turbata Genome sequencing and assembly.</title>
        <authorList>
            <person name="Dou T."/>
        </authorList>
    </citation>
    <scope>NUCLEOTIDE SEQUENCE [LARGE SCALE GENOMIC DNA]</scope>
    <source>
        <strain evidence="10 11">JCM12123</strain>
        <strain evidence="9 12">JCM3160</strain>
    </source>
</reference>
<evidence type="ECO:0000256" key="2">
    <source>
        <dbReference type="ARBA" id="ARBA00006285"/>
    </source>
</evidence>
<organism evidence="10 11">
    <name type="scientific">Oerskovia turbata</name>
    <dbReference type="NCBI Taxonomy" id="1713"/>
    <lineage>
        <taxon>Bacteria</taxon>
        <taxon>Bacillati</taxon>
        <taxon>Actinomycetota</taxon>
        <taxon>Actinomycetes</taxon>
        <taxon>Micrococcales</taxon>
        <taxon>Cellulomonadaceae</taxon>
        <taxon>Oerskovia</taxon>
    </lineage>
</organism>
<gene>
    <name evidence="9" type="ORF">EQW73_02380</name>
    <name evidence="10" type="ORF">EQW78_03380</name>
</gene>
<evidence type="ECO:0000313" key="11">
    <source>
        <dbReference type="Proteomes" id="UP000289805"/>
    </source>
</evidence>
<keyword evidence="12" id="KW-1185">Reference proteome</keyword>
<dbReference type="InterPro" id="IPR029018">
    <property type="entry name" value="Hex-like_dom2"/>
</dbReference>
<dbReference type="EMBL" id="SDJQ01000005">
    <property type="protein sequence ID" value="RXR36127.1"/>
    <property type="molecule type" value="Genomic_DNA"/>
</dbReference>